<dbReference type="OrthoDB" id="9762778at2"/>
<accession>A0A095Z3C3</accession>
<keyword evidence="5" id="KW-0547">Nucleotide-binding</keyword>
<dbReference type="GO" id="GO:0005886">
    <property type="term" value="C:plasma membrane"/>
    <property type="evidence" value="ECO:0007669"/>
    <property type="project" value="UniProtKB-SubCell"/>
</dbReference>
<dbReference type="Pfam" id="PF00005">
    <property type="entry name" value="ABC_tran"/>
    <property type="match status" value="1"/>
</dbReference>
<evidence type="ECO:0000256" key="8">
    <source>
        <dbReference type="ARBA" id="ARBA00023136"/>
    </source>
</evidence>
<dbReference type="GO" id="GO:0005524">
    <property type="term" value="F:ATP binding"/>
    <property type="evidence" value="ECO:0007669"/>
    <property type="project" value="UniProtKB-KW"/>
</dbReference>
<keyword evidence="3" id="KW-1003">Cell membrane</keyword>
<evidence type="ECO:0000256" key="4">
    <source>
        <dbReference type="ARBA" id="ARBA00022692"/>
    </source>
</evidence>
<dbReference type="AlphaFoldDB" id="A0A095Z3C3"/>
<dbReference type="SMART" id="SM00382">
    <property type="entry name" value="AAA"/>
    <property type="match status" value="1"/>
</dbReference>
<dbReference type="InterPro" id="IPR011527">
    <property type="entry name" value="ABC1_TM_dom"/>
</dbReference>
<dbReference type="Proteomes" id="UP000029579">
    <property type="component" value="Unassembled WGS sequence"/>
</dbReference>
<dbReference type="InterPro" id="IPR017871">
    <property type="entry name" value="ABC_transporter-like_CS"/>
</dbReference>
<feature type="transmembrane region" description="Helical" evidence="9">
    <location>
        <begin position="277"/>
        <end position="301"/>
    </location>
</feature>
<evidence type="ECO:0000256" key="1">
    <source>
        <dbReference type="ARBA" id="ARBA00004651"/>
    </source>
</evidence>
<dbReference type="SUPFAM" id="SSF90123">
    <property type="entry name" value="ABC transporter transmembrane region"/>
    <property type="match status" value="1"/>
</dbReference>
<evidence type="ECO:0000259" key="11">
    <source>
        <dbReference type="PROSITE" id="PS50929"/>
    </source>
</evidence>
<dbReference type="SUPFAM" id="SSF52540">
    <property type="entry name" value="P-loop containing nucleoside triphosphate hydrolases"/>
    <property type="match status" value="1"/>
</dbReference>
<gene>
    <name evidence="12" type="ORF">HMPREF1630_08375</name>
</gene>
<dbReference type="EMBL" id="JRMW01000043">
    <property type="protein sequence ID" value="KGF03004.1"/>
    <property type="molecule type" value="Genomic_DNA"/>
</dbReference>
<evidence type="ECO:0000259" key="10">
    <source>
        <dbReference type="PROSITE" id="PS50893"/>
    </source>
</evidence>
<dbReference type="GO" id="GO:0016887">
    <property type="term" value="F:ATP hydrolysis activity"/>
    <property type="evidence" value="ECO:0007669"/>
    <property type="project" value="InterPro"/>
</dbReference>
<dbReference type="FunFam" id="3.40.50.300:FF:000221">
    <property type="entry name" value="Multidrug ABC transporter ATP-binding protein"/>
    <property type="match status" value="1"/>
</dbReference>
<dbReference type="eggNOG" id="COG1132">
    <property type="taxonomic scope" value="Bacteria"/>
</dbReference>
<organism evidence="12 13">
    <name type="scientific">Anaerococcus lactolyticus S7-1-13</name>
    <dbReference type="NCBI Taxonomy" id="1284686"/>
    <lineage>
        <taxon>Bacteria</taxon>
        <taxon>Bacillati</taxon>
        <taxon>Bacillota</taxon>
        <taxon>Tissierellia</taxon>
        <taxon>Tissierellales</taxon>
        <taxon>Peptoniphilaceae</taxon>
        <taxon>Anaerococcus</taxon>
    </lineage>
</organism>
<dbReference type="PANTHER" id="PTHR43394">
    <property type="entry name" value="ATP-DEPENDENT PERMEASE MDL1, MITOCHONDRIAL"/>
    <property type="match status" value="1"/>
</dbReference>
<name>A0A095Z3C3_9FIRM</name>
<feature type="transmembrane region" description="Helical" evidence="9">
    <location>
        <begin position="161"/>
        <end position="182"/>
    </location>
</feature>
<proteinExistence type="predicted"/>
<dbReference type="PANTHER" id="PTHR43394:SF1">
    <property type="entry name" value="ATP-BINDING CASSETTE SUB-FAMILY B MEMBER 10, MITOCHONDRIAL"/>
    <property type="match status" value="1"/>
</dbReference>
<dbReference type="InterPro" id="IPR039421">
    <property type="entry name" value="Type_1_exporter"/>
</dbReference>
<dbReference type="InterPro" id="IPR036640">
    <property type="entry name" value="ABC1_TM_sf"/>
</dbReference>
<evidence type="ECO:0000313" key="13">
    <source>
        <dbReference type="Proteomes" id="UP000029579"/>
    </source>
</evidence>
<comment type="caution">
    <text evidence="12">The sequence shown here is derived from an EMBL/GenBank/DDBJ whole genome shotgun (WGS) entry which is preliminary data.</text>
</comment>
<dbReference type="GO" id="GO:0015421">
    <property type="term" value="F:ABC-type oligopeptide transporter activity"/>
    <property type="evidence" value="ECO:0007669"/>
    <property type="project" value="TreeGrafter"/>
</dbReference>
<evidence type="ECO:0000256" key="6">
    <source>
        <dbReference type="ARBA" id="ARBA00022840"/>
    </source>
</evidence>
<dbReference type="InterPro" id="IPR003439">
    <property type="entry name" value="ABC_transporter-like_ATP-bd"/>
</dbReference>
<feature type="transmembrane region" description="Helical" evidence="9">
    <location>
        <begin position="62"/>
        <end position="89"/>
    </location>
</feature>
<protein>
    <submittedName>
        <fullName evidence="12">Multidrug ABC transporter</fullName>
    </submittedName>
</protein>
<dbReference type="RefSeq" id="WP_037328662.1">
    <property type="nucleotide sequence ID" value="NZ_JRMW01000043.1"/>
</dbReference>
<keyword evidence="2" id="KW-0813">Transport</keyword>
<dbReference type="PROSITE" id="PS50929">
    <property type="entry name" value="ABC_TM1F"/>
    <property type="match status" value="1"/>
</dbReference>
<comment type="subcellular location">
    <subcellularLocation>
        <location evidence="1">Cell membrane</location>
        <topology evidence="1">Multi-pass membrane protein</topology>
    </subcellularLocation>
</comment>
<evidence type="ECO:0000256" key="5">
    <source>
        <dbReference type="ARBA" id="ARBA00022741"/>
    </source>
</evidence>
<keyword evidence="7 9" id="KW-1133">Transmembrane helix</keyword>
<dbReference type="CDD" id="cd07346">
    <property type="entry name" value="ABC_6TM_exporters"/>
    <property type="match status" value="1"/>
</dbReference>
<feature type="transmembrane region" description="Helical" evidence="9">
    <location>
        <begin position="248"/>
        <end position="271"/>
    </location>
</feature>
<dbReference type="InterPro" id="IPR027417">
    <property type="entry name" value="P-loop_NTPase"/>
</dbReference>
<dbReference type="Gene3D" id="1.20.1560.10">
    <property type="entry name" value="ABC transporter type 1, transmembrane domain"/>
    <property type="match status" value="1"/>
</dbReference>
<sequence length="588" mass="66546">MEKKKMGISYVFQLAKDERKKLHLGMFLSVISATLSLVPYFVVYKILLMIFQKNILYTEILMWAGIGIISAVLQAILMSFAGILSHTAAFNTIHRIKLKVVNHISKFNLGFFQEHAPGEIKTLLFDDVDRVENFLAHSTLELAQVAVVPVIMFIFMLKLNWMMALVMLIPMILGLGIPMMLIKNYPDMSTELSEDIADLNASANEFIKAMPVIKMYHLTAEKFEQYRSSLNAYITCWKKMCVSSCYPLSITLVVLDSAILFTLPFGGYFFLRNSLSATSYLLFIMLTMCFFVSFLNMVTIFMQSMELGSGLDNIKKIMDMDELKDGTKIINKNECMKIDFKDVTFSYDDEETKNKALQHINLSLKPNTINAFVGPSGAGKTTAAQLIGRYWDVTSGVIKINDIPINELKIDNLMDITSFVFQDVFLLEDTLYENIRMGTDTDENKIIEAAKAAQIHDFIMSLPNGYQTRIGDQGVKLSGGQQQRISIARAILKDSPIIIFDEATSYSDIENEYQIQLALQNLLKNKTIIMIAHRLHTIKNADQIVVFDEGEVVEVGTHKTLLERKGVYESMWNTYTKDYFGEGVSANA</sequence>
<feature type="domain" description="ABC transporter" evidence="10">
    <location>
        <begin position="338"/>
        <end position="574"/>
    </location>
</feature>
<dbReference type="InterPro" id="IPR003593">
    <property type="entry name" value="AAA+_ATPase"/>
</dbReference>
<reference evidence="12 13" key="1">
    <citation type="submission" date="2014-07" db="EMBL/GenBank/DDBJ databases">
        <authorList>
            <person name="McCorrison J."/>
            <person name="Sanka R."/>
            <person name="Torralba M."/>
            <person name="Gillis M."/>
            <person name="Haft D.H."/>
            <person name="Methe B."/>
            <person name="Sutton G."/>
            <person name="Nelson K.E."/>
        </authorList>
    </citation>
    <scope>NUCLEOTIDE SEQUENCE [LARGE SCALE GENOMIC DNA]</scope>
    <source>
        <strain evidence="12 13">S7-1-13</strain>
    </source>
</reference>
<evidence type="ECO:0000256" key="7">
    <source>
        <dbReference type="ARBA" id="ARBA00022989"/>
    </source>
</evidence>
<dbReference type="PROSITE" id="PS50893">
    <property type="entry name" value="ABC_TRANSPORTER_2"/>
    <property type="match status" value="1"/>
</dbReference>
<evidence type="ECO:0000256" key="9">
    <source>
        <dbReference type="SAM" id="Phobius"/>
    </source>
</evidence>
<keyword evidence="4 9" id="KW-0812">Transmembrane</keyword>
<dbReference type="Gene3D" id="3.40.50.300">
    <property type="entry name" value="P-loop containing nucleotide triphosphate hydrolases"/>
    <property type="match status" value="1"/>
</dbReference>
<keyword evidence="6" id="KW-0067">ATP-binding</keyword>
<evidence type="ECO:0000313" key="12">
    <source>
        <dbReference type="EMBL" id="KGF03004.1"/>
    </source>
</evidence>
<dbReference type="Pfam" id="PF00664">
    <property type="entry name" value="ABC_membrane"/>
    <property type="match status" value="1"/>
</dbReference>
<dbReference type="PROSITE" id="PS00211">
    <property type="entry name" value="ABC_TRANSPORTER_1"/>
    <property type="match status" value="1"/>
</dbReference>
<feature type="domain" description="ABC transmembrane type-1" evidence="11">
    <location>
        <begin position="24"/>
        <end position="306"/>
    </location>
</feature>
<evidence type="ECO:0000256" key="2">
    <source>
        <dbReference type="ARBA" id="ARBA00022448"/>
    </source>
</evidence>
<keyword evidence="8 9" id="KW-0472">Membrane</keyword>
<feature type="transmembrane region" description="Helical" evidence="9">
    <location>
        <begin position="21"/>
        <end position="42"/>
    </location>
</feature>
<evidence type="ECO:0000256" key="3">
    <source>
        <dbReference type="ARBA" id="ARBA00022475"/>
    </source>
</evidence>